<evidence type="ECO:0000313" key="2">
    <source>
        <dbReference type="Proteomes" id="UP000316621"/>
    </source>
</evidence>
<dbReference type="Gramene" id="RZC55511">
    <property type="protein sequence ID" value="RZC55511"/>
    <property type="gene ID" value="C5167_014361"/>
</dbReference>
<reference evidence="1 2" key="1">
    <citation type="journal article" date="2018" name="Science">
        <title>The opium poppy genome and morphinan production.</title>
        <authorList>
            <person name="Guo L."/>
            <person name="Winzer T."/>
            <person name="Yang X."/>
            <person name="Li Y."/>
            <person name="Ning Z."/>
            <person name="He Z."/>
            <person name="Teodor R."/>
            <person name="Lu Y."/>
            <person name="Bowser T.A."/>
            <person name="Graham I.A."/>
            <person name="Ye K."/>
        </authorList>
    </citation>
    <scope>NUCLEOTIDE SEQUENCE [LARGE SCALE GENOMIC DNA]</scope>
    <source>
        <strain evidence="2">cv. HN1</strain>
        <tissue evidence="1">Leaves</tissue>
    </source>
</reference>
<organism evidence="1 2">
    <name type="scientific">Papaver somniferum</name>
    <name type="common">Opium poppy</name>
    <dbReference type="NCBI Taxonomy" id="3469"/>
    <lineage>
        <taxon>Eukaryota</taxon>
        <taxon>Viridiplantae</taxon>
        <taxon>Streptophyta</taxon>
        <taxon>Embryophyta</taxon>
        <taxon>Tracheophyta</taxon>
        <taxon>Spermatophyta</taxon>
        <taxon>Magnoliopsida</taxon>
        <taxon>Ranunculales</taxon>
        <taxon>Papaveraceae</taxon>
        <taxon>Papaveroideae</taxon>
        <taxon>Papaver</taxon>
    </lineage>
</organism>
<gene>
    <name evidence="1" type="ORF">C5167_014361</name>
</gene>
<evidence type="ECO:0000313" key="1">
    <source>
        <dbReference type="EMBL" id="RZC55511.1"/>
    </source>
</evidence>
<sequence>MHGEENGVGGIEAEGQIDAAVVYVVVLQCCWLLAENEIMNSSRNKGLDGGNEMQQMVYHQVVMGREMVKELSKDSGIAVVAAIEVKLALIITDG</sequence>
<proteinExistence type="predicted"/>
<name>A0A4Y7J6E3_PAPSO</name>
<dbReference type="AlphaFoldDB" id="A0A4Y7J6E3"/>
<dbReference type="Proteomes" id="UP000316621">
    <property type="component" value="Chromosome 3"/>
</dbReference>
<protein>
    <submittedName>
        <fullName evidence="1">Uncharacterized protein</fullName>
    </submittedName>
</protein>
<dbReference type="EMBL" id="CM010717">
    <property type="protein sequence ID" value="RZC55511.1"/>
    <property type="molecule type" value="Genomic_DNA"/>
</dbReference>
<accession>A0A4Y7J6E3</accession>
<keyword evidence="2" id="KW-1185">Reference proteome</keyword>